<evidence type="ECO:0000256" key="7">
    <source>
        <dbReference type="ARBA" id="ARBA00023136"/>
    </source>
</evidence>
<gene>
    <name evidence="13" type="ORF">Tel_07465</name>
</gene>
<feature type="domain" description="Methyl-accepting transducer" evidence="12">
    <location>
        <begin position="153"/>
        <end position="323"/>
    </location>
</feature>
<dbReference type="STRING" id="1748243.Tel_07465"/>
<dbReference type="GO" id="GO:0007165">
    <property type="term" value="P:signal transduction"/>
    <property type="evidence" value="ECO:0007669"/>
    <property type="project" value="UniProtKB-KW"/>
</dbReference>
<reference evidence="13" key="1">
    <citation type="submission" date="2015-10" db="EMBL/GenBank/DDBJ databases">
        <title>Description of Candidatus Tenderia electrophaga gen. nov, sp. nov., an Uncultivated Electroautotroph from a Biocathode Enrichment.</title>
        <authorList>
            <person name="Eddie B.J."/>
            <person name="Malanoski A.P."/>
            <person name="Wang Z."/>
            <person name="Hall R.J."/>
            <person name="Oh S.D."/>
            <person name="Heiner C."/>
            <person name="Lin B."/>
            <person name="Strycharz-Glaven S.M."/>
        </authorList>
    </citation>
    <scope>NUCLEOTIDE SEQUENCE [LARGE SCALE GENOMIC DNA]</scope>
    <source>
        <strain evidence="13">NRL1</strain>
    </source>
</reference>
<dbReference type="AlphaFoldDB" id="A0A0S2TCZ3"/>
<dbReference type="KEGG" id="tee:Tel_07465"/>
<evidence type="ECO:0000256" key="5">
    <source>
        <dbReference type="ARBA" id="ARBA00022692"/>
    </source>
</evidence>
<evidence type="ECO:0000256" key="10">
    <source>
        <dbReference type="PROSITE-ProRule" id="PRU00284"/>
    </source>
</evidence>
<dbReference type="GO" id="GO:0005886">
    <property type="term" value="C:plasma membrane"/>
    <property type="evidence" value="ECO:0007669"/>
    <property type="project" value="UniProtKB-SubCell"/>
</dbReference>
<dbReference type="InterPro" id="IPR004090">
    <property type="entry name" value="Chemotax_Me-accpt_rcpt"/>
</dbReference>
<feature type="transmembrane region" description="Helical" evidence="11">
    <location>
        <begin position="20"/>
        <end position="51"/>
    </location>
</feature>
<organism evidence="13 14">
    <name type="scientific">Candidatus Tenderia electrophaga</name>
    <dbReference type="NCBI Taxonomy" id="1748243"/>
    <lineage>
        <taxon>Bacteria</taxon>
        <taxon>Pseudomonadati</taxon>
        <taxon>Pseudomonadota</taxon>
        <taxon>Gammaproteobacteria</taxon>
        <taxon>Candidatus Tenderiales</taxon>
        <taxon>Candidatus Tenderiaceae</taxon>
        <taxon>Candidatus Tenderia</taxon>
    </lineage>
</organism>
<dbReference type="PRINTS" id="PR00260">
    <property type="entry name" value="CHEMTRNSDUCR"/>
</dbReference>
<dbReference type="Gene3D" id="1.10.287.950">
    <property type="entry name" value="Methyl-accepting chemotaxis protein"/>
    <property type="match status" value="1"/>
</dbReference>
<keyword evidence="2" id="KW-1003">Cell membrane</keyword>
<dbReference type="Proteomes" id="UP000055136">
    <property type="component" value="Chromosome"/>
</dbReference>
<dbReference type="PANTHER" id="PTHR32089">
    <property type="entry name" value="METHYL-ACCEPTING CHEMOTAXIS PROTEIN MCPB"/>
    <property type="match status" value="1"/>
</dbReference>
<proteinExistence type="inferred from homology"/>
<keyword evidence="5 11" id="KW-0812">Transmembrane</keyword>
<keyword evidence="7 11" id="KW-0472">Membrane</keyword>
<keyword evidence="14" id="KW-1185">Reference proteome</keyword>
<dbReference type="GO" id="GO:0006935">
    <property type="term" value="P:chemotaxis"/>
    <property type="evidence" value="ECO:0007669"/>
    <property type="project" value="UniProtKB-KW"/>
</dbReference>
<evidence type="ECO:0000256" key="11">
    <source>
        <dbReference type="SAM" id="Phobius"/>
    </source>
</evidence>
<keyword evidence="4" id="KW-0145">Chemotaxis</keyword>
<evidence type="ECO:0000256" key="9">
    <source>
        <dbReference type="ARBA" id="ARBA00029447"/>
    </source>
</evidence>
<dbReference type="InterPro" id="IPR004089">
    <property type="entry name" value="MCPsignal_dom"/>
</dbReference>
<keyword evidence="6 11" id="KW-1133">Transmembrane helix</keyword>
<dbReference type="GO" id="GO:0004888">
    <property type="term" value="F:transmembrane signaling receptor activity"/>
    <property type="evidence" value="ECO:0007669"/>
    <property type="project" value="InterPro"/>
</dbReference>
<sequence>MFAKLRNIFGFKRHILPPFVLLSAGIGLVWLLPHPVLLSVFIAVMSFLWMWQGKRAAWLPASSKVSAGQANAAVDQEINRTLDGVRADMHEQFERAKNELGQVRGLQGTAIEGLVNSFTGLEQQSQQQLGLVVDLIQRISSQFSDESGQHQMAQEAAEIVTIFVDNIRAMGKGSMDLVNAMNDISEQLTAADKLLSEIDGISGQTNLLALNAAIEAARAGEAGRGFAVVADEVRHLSQRSSQFSEQIRENYNVTRQTMRRAGEIVGDMASRDIDMALTYQDRISEMMNEVADTNKMLSQELNNVSGLAENISENVGVAVRSLQFEDMTRQLIEGLEVRGDTLHLLTEKLIDLSRVEAGHTLEHTNLLQRIQQLKADVERELEILAHRSIQQQDMGSGEAELF</sequence>
<evidence type="ECO:0000256" key="8">
    <source>
        <dbReference type="ARBA" id="ARBA00023224"/>
    </source>
</evidence>
<protein>
    <recommendedName>
        <fullName evidence="12">Methyl-accepting transducer domain-containing protein</fullName>
    </recommendedName>
</protein>
<comment type="subcellular location">
    <subcellularLocation>
        <location evidence="1">Cell membrane</location>
        <topology evidence="1">Multi-pass membrane protein</topology>
    </subcellularLocation>
</comment>
<keyword evidence="3" id="KW-0488">Methylation</keyword>
<dbReference type="PANTHER" id="PTHR32089:SF39">
    <property type="entry name" value="METHYL-ACCEPTING CHEMOTAXIS PROTEIN HLYB"/>
    <property type="match status" value="1"/>
</dbReference>
<dbReference type="SMART" id="SM00283">
    <property type="entry name" value="MA"/>
    <property type="match status" value="1"/>
</dbReference>
<evidence type="ECO:0000256" key="6">
    <source>
        <dbReference type="ARBA" id="ARBA00022989"/>
    </source>
</evidence>
<dbReference type="PROSITE" id="PS50111">
    <property type="entry name" value="CHEMOTAXIS_TRANSDUC_2"/>
    <property type="match status" value="1"/>
</dbReference>
<evidence type="ECO:0000256" key="3">
    <source>
        <dbReference type="ARBA" id="ARBA00022481"/>
    </source>
</evidence>
<evidence type="ECO:0000256" key="4">
    <source>
        <dbReference type="ARBA" id="ARBA00022500"/>
    </source>
</evidence>
<keyword evidence="8 10" id="KW-0807">Transducer</keyword>
<evidence type="ECO:0000256" key="2">
    <source>
        <dbReference type="ARBA" id="ARBA00022475"/>
    </source>
</evidence>
<evidence type="ECO:0000313" key="14">
    <source>
        <dbReference type="Proteomes" id="UP000055136"/>
    </source>
</evidence>
<evidence type="ECO:0000259" key="12">
    <source>
        <dbReference type="PROSITE" id="PS50111"/>
    </source>
</evidence>
<accession>A0A0S2TCZ3</accession>
<name>A0A0S2TCZ3_9GAMM</name>
<evidence type="ECO:0000313" key="13">
    <source>
        <dbReference type="EMBL" id="ALP53007.1"/>
    </source>
</evidence>
<dbReference type="Pfam" id="PF00015">
    <property type="entry name" value="MCPsignal"/>
    <property type="match status" value="1"/>
</dbReference>
<dbReference type="EMBL" id="CP013099">
    <property type="protein sequence ID" value="ALP53007.1"/>
    <property type="molecule type" value="Genomic_DNA"/>
</dbReference>
<dbReference type="SUPFAM" id="SSF58104">
    <property type="entry name" value="Methyl-accepting chemotaxis protein (MCP) signaling domain"/>
    <property type="match status" value="1"/>
</dbReference>
<comment type="similarity">
    <text evidence="9">Belongs to the methyl-accepting chemotaxis (MCP) protein family.</text>
</comment>
<evidence type="ECO:0000256" key="1">
    <source>
        <dbReference type="ARBA" id="ARBA00004651"/>
    </source>
</evidence>